<dbReference type="PROSITE" id="PS51257">
    <property type="entry name" value="PROKAR_LIPOPROTEIN"/>
    <property type="match status" value="1"/>
</dbReference>
<feature type="domain" description="SusD-like N-terminal" evidence="1">
    <location>
        <begin position="82"/>
        <end position="193"/>
    </location>
</feature>
<organism evidence="2 3">
    <name type="scientific">Bacteroides ovatus</name>
    <dbReference type="NCBI Taxonomy" id="28116"/>
    <lineage>
        <taxon>Bacteria</taxon>
        <taxon>Pseudomonadati</taxon>
        <taxon>Bacteroidota</taxon>
        <taxon>Bacteroidia</taxon>
        <taxon>Bacteroidales</taxon>
        <taxon>Bacteroidaceae</taxon>
        <taxon>Bacteroides</taxon>
    </lineage>
</organism>
<dbReference type="Pfam" id="PF14322">
    <property type="entry name" value="SusD-like_3"/>
    <property type="match status" value="1"/>
</dbReference>
<gene>
    <name evidence="2" type="ORF">F3B98_28645</name>
</gene>
<dbReference type="SUPFAM" id="SSF48452">
    <property type="entry name" value="TPR-like"/>
    <property type="match status" value="1"/>
</dbReference>
<dbReference type="InterPro" id="IPR011990">
    <property type="entry name" value="TPR-like_helical_dom_sf"/>
</dbReference>
<evidence type="ECO:0000313" key="2">
    <source>
        <dbReference type="EMBL" id="KAA4658674.1"/>
    </source>
</evidence>
<comment type="caution">
    <text evidence="2">The sequence shown here is derived from an EMBL/GenBank/DDBJ whole genome shotgun (WGS) entry which is preliminary data.</text>
</comment>
<accession>A0A642C863</accession>
<reference evidence="2 3" key="1">
    <citation type="journal article" date="2019" name="Nat. Med.">
        <title>A library of human gut bacterial isolates paired with longitudinal multiomics data enables mechanistic microbiome research.</title>
        <authorList>
            <person name="Poyet M."/>
            <person name="Groussin M."/>
            <person name="Gibbons S.M."/>
            <person name="Avila-Pacheco J."/>
            <person name="Jiang X."/>
            <person name="Kearney S.M."/>
            <person name="Perrotta A.R."/>
            <person name="Berdy B."/>
            <person name="Zhao S."/>
            <person name="Lieberman T.D."/>
            <person name="Swanson P.K."/>
            <person name="Smith M."/>
            <person name="Roesemann S."/>
            <person name="Alexander J.E."/>
            <person name="Rich S.A."/>
            <person name="Livny J."/>
            <person name="Vlamakis H."/>
            <person name="Clish C."/>
            <person name="Bullock K."/>
            <person name="Deik A."/>
            <person name="Scott J."/>
            <person name="Pierce K.A."/>
            <person name="Xavier R.J."/>
            <person name="Alm E.J."/>
        </authorList>
    </citation>
    <scope>NUCLEOTIDE SEQUENCE [LARGE SCALE GENOMIC DNA]</scope>
    <source>
        <strain evidence="2 3">BIOML-A14</strain>
    </source>
</reference>
<dbReference type="Gene3D" id="1.25.40.390">
    <property type="match status" value="1"/>
</dbReference>
<dbReference type="Proteomes" id="UP000435985">
    <property type="component" value="Unassembled WGS sequence"/>
</dbReference>
<sequence length="238" mass="26853">MKKIKICILSCLSVFILTSCELNIVPDNIPTIEDHAFALRKEAEKVLFTCYRYMPSDGSLKNNVALLGAGDFCISDVFRSYLGTSAWYIAQGLQKSDSPYCAQWGHLYEGIAYCNILIENIHTTPDMDDSEKNRWIGEVEFLKAYYHFYLIRMYGPIPIMDRYVPVSSSTEEMHPYRETLDSCFNYVTETLDKVIANPDVPAKIENEAEELGRVTVGMAKALKAKVLVTAASPLFNGN</sequence>
<proteinExistence type="predicted"/>
<dbReference type="EMBL" id="VWFO01000235">
    <property type="protein sequence ID" value="KAA4658674.1"/>
    <property type="molecule type" value="Genomic_DNA"/>
</dbReference>
<name>A0A642C863_BACOV</name>
<dbReference type="InterPro" id="IPR033985">
    <property type="entry name" value="SusD-like_N"/>
</dbReference>
<evidence type="ECO:0000313" key="3">
    <source>
        <dbReference type="Proteomes" id="UP000435985"/>
    </source>
</evidence>
<protein>
    <submittedName>
        <fullName evidence="2">RagB/SusD family nutrient uptake outer membrane protein</fullName>
    </submittedName>
</protein>
<feature type="non-terminal residue" evidence="2">
    <location>
        <position position="238"/>
    </location>
</feature>
<dbReference type="AlphaFoldDB" id="A0A642C863"/>
<evidence type="ECO:0000259" key="1">
    <source>
        <dbReference type="Pfam" id="PF14322"/>
    </source>
</evidence>